<feature type="region of interest" description="Disordered" evidence="7">
    <location>
        <begin position="1"/>
        <end position="29"/>
    </location>
</feature>
<feature type="compositionally biased region" description="Polar residues" evidence="7">
    <location>
        <begin position="1"/>
        <end position="15"/>
    </location>
</feature>
<accession>A0A0L0D6J9</accession>
<evidence type="ECO:0000259" key="8">
    <source>
        <dbReference type="PROSITE" id="PS50222"/>
    </source>
</evidence>
<proteinExistence type="inferred from homology"/>
<feature type="compositionally biased region" description="Low complexity" evidence="7">
    <location>
        <begin position="256"/>
        <end position="283"/>
    </location>
</feature>
<evidence type="ECO:0000313" key="9">
    <source>
        <dbReference type="EMBL" id="KNC48007.1"/>
    </source>
</evidence>
<feature type="region of interest" description="Disordered" evidence="7">
    <location>
        <begin position="256"/>
        <end position="305"/>
    </location>
</feature>
<dbReference type="CDD" id="cd00051">
    <property type="entry name" value="EFh"/>
    <property type="match status" value="2"/>
</dbReference>
<dbReference type="OrthoDB" id="191686at2759"/>
<dbReference type="Pfam" id="PF13202">
    <property type="entry name" value="EF-hand_5"/>
    <property type="match status" value="1"/>
</dbReference>
<evidence type="ECO:0000256" key="2">
    <source>
        <dbReference type="ARBA" id="ARBA00022707"/>
    </source>
</evidence>
<evidence type="ECO:0000256" key="7">
    <source>
        <dbReference type="SAM" id="MobiDB-lite"/>
    </source>
</evidence>
<dbReference type="Proteomes" id="UP000054408">
    <property type="component" value="Unassembled WGS sequence"/>
</dbReference>
<keyword evidence="10" id="KW-1185">Reference proteome</keyword>
<dbReference type="EMBL" id="GL349449">
    <property type="protein sequence ID" value="KNC48007.1"/>
    <property type="molecule type" value="Genomic_DNA"/>
</dbReference>
<dbReference type="eggNOG" id="KOG0044">
    <property type="taxonomic scope" value="Eukaryota"/>
</dbReference>
<reference evidence="9 10" key="1">
    <citation type="submission" date="2010-05" db="EMBL/GenBank/DDBJ databases">
        <title>The Genome Sequence of Thecamonas trahens ATCC 50062.</title>
        <authorList>
            <consortium name="The Broad Institute Genome Sequencing Platform"/>
            <person name="Russ C."/>
            <person name="Cuomo C."/>
            <person name="Shea T."/>
            <person name="Young S.K."/>
            <person name="Zeng Q."/>
            <person name="Koehrsen M."/>
            <person name="Haas B."/>
            <person name="Borodovsky M."/>
            <person name="Guigo R."/>
            <person name="Alvarado L."/>
            <person name="Berlin A."/>
            <person name="Bochicchio J."/>
            <person name="Borenstein D."/>
            <person name="Chapman S."/>
            <person name="Chen Z."/>
            <person name="Freedman E."/>
            <person name="Gellesch M."/>
            <person name="Goldberg J."/>
            <person name="Griggs A."/>
            <person name="Gujja S."/>
            <person name="Heilman E."/>
            <person name="Heiman D."/>
            <person name="Hepburn T."/>
            <person name="Howarth C."/>
            <person name="Jen D."/>
            <person name="Larson L."/>
            <person name="Mehta T."/>
            <person name="Park D."/>
            <person name="Pearson M."/>
            <person name="Roberts A."/>
            <person name="Saif S."/>
            <person name="Shenoy N."/>
            <person name="Sisk P."/>
            <person name="Stolte C."/>
            <person name="Sykes S."/>
            <person name="Thomson T."/>
            <person name="Walk T."/>
            <person name="White J."/>
            <person name="Yandava C."/>
            <person name="Burger G."/>
            <person name="Gray M.W."/>
            <person name="Holland P.W.H."/>
            <person name="King N."/>
            <person name="Lang F.B.F."/>
            <person name="Roger A.J."/>
            <person name="Ruiz-Trillo I."/>
            <person name="Lander E."/>
            <person name="Nusbaum C."/>
        </authorList>
    </citation>
    <scope>NUCLEOTIDE SEQUENCE [LARGE SCALE GENOMIC DNA]</scope>
    <source>
        <strain evidence="9 10">ATCC 50062</strain>
    </source>
</reference>
<dbReference type="Gene3D" id="1.10.238.10">
    <property type="entry name" value="EF-hand"/>
    <property type="match status" value="1"/>
</dbReference>
<dbReference type="RefSeq" id="XP_013759022.1">
    <property type="nucleotide sequence ID" value="XM_013903568.1"/>
</dbReference>
<keyword evidence="9" id="KW-0406">Ion transport</keyword>
<dbReference type="InterPro" id="IPR028846">
    <property type="entry name" value="Recoverin"/>
</dbReference>
<name>A0A0L0D6J9_THETB</name>
<keyword evidence="9" id="KW-0407">Ion channel</keyword>
<evidence type="ECO:0000313" key="10">
    <source>
        <dbReference type="Proteomes" id="UP000054408"/>
    </source>
</evidence>
<dbReference type="PROSITE" id="PS50222">
    <property type="entry name" value="EF_HAND_2"/>
    <property type="match status" value="3"/>
</dbReference>
<dbReference type="Pfam" id="PF13499">
    <property type="entry name" value="EF-hand_7"/>
    <property type="match status" value="1"/>
</dbReference>
<keyword evidence="3" id="KW-0479">Metal-binding</keyword>
<dbReference type="AlphaFoldDB" id="A0A0L0D6J9"/>
<feature type="domain" description="EF-hand" evidence="8">
    <location>
        <begin position="91"/>
        <end position="126"/>
    </location>
</feature>
<keyword evidence="9" id="KW-0813">Transport</keyword>
<dbReference type="InterPro" id="IPR018247">
    <property type="entry name" value="EF_Hand_1_Ca_BS"/>
</dbReference>
<sequence length="305" mass="32876">MGKGQSKNAKASPSESKPKVTAPVAKDTKRALRKLNPKVAGDLVAETRLTKDEVSALHTYFQQLESLDGVDYSDGVTRETFIQHCLKVDLGHADAADRLFSLFDVDNSGSIDFRELCLFTSLMGRGSTTEKIRYAFAAFDLNSDGALDTDEVRGMLQASLKLAESLCIANREESEILAADSSAAEAITNDHVEEVFRDVDTNQNGTIELDEFLNAGTSNKYIKRVLDFFYMISHPAYVDAQRKKKAARAAAKAQAATVEPAAPAAVAASSSADPPANAASPADSDSDLDSSDCSDWSSFYSSSYE</sequence>
<keyword evidence="4" id="KW-0677">Repeat</keyword>
<dbReference type="PRINTS" id="PR00450">
    <property type="entry name" value="RECOVERIN"/>
</dbReference>
<dbReference type="GO" id="GO:0034220">
    <property type="term" value="P:monoatomic ion transmembrane transport"/>
    <property type="evidence" value="ECO:0007669"/>
    <property type="project" value="UniProtKB-KW"/>
</dbReference>
<organism evidence="9 10">
    <name type="scientific">Thecamonas trahens ATCC 50062</name>
    <dbReference type="NCBI Taxonomy" id="461836"/>
    <lineage>
        <taxon>Eukaryota</taxon>
        <taxon>Apusozoa</taxon>
        <taxon>Apusomonadida</taxon>
        <taxon>Apusomonadidae</taxon>
        <taxon>Thecamonas</taxon>
    </lineage>
</organism>
<dbReference type="SUPFAM" id="SSF47473">
    <property type="entry name" value="EF-hand"/>
    <property type="match status" value="1"/>
</dbReference>
<keyword evidence="5" id="KW-0106">Calcium</keyword>
<evidence type="ECO:0000256" key="4">
    <source>
        <dbReference type="ARBA" id="ARBA00022737"/>
    </source>
</evidence>
<evidence type="ECO:0000256" key="5">
    <source>
        <dbReference type="ARBA" id="ARBA00022837"/>
    </source>
</evidence>
<evidence type="ECO:0000256" key="3">
    <source>
        <dbReference type="ARBA" id="ARBA00022723"/>
    </source>
</evidence>
<dbReference type="InterPro" id="IPR002048">
    <property type="entry name" value="EF_hand_dom"/>
</dbReference>
<dbReference type="STRING" id="461836.A0A0L0D6J9"/>
<feature type="compositionally biased region" description="Low complexity" evidence="7">
    <location>
        <begin position="293"/>
        <end position="305"/>
    </location>
</feature>
<dbReference type="PROSITE" id="PS00018">
    <property type="entry name" value="EF_HAND_1"/>
    <property type="match status" value="3"/>
</dbReference>
<feature type="domain" description="EF-hand" evidence="8">
    <location>
        <begin position="127"/>
        <end position="162"/>
    </location>
</feature>
<keyword evidence="2" id="KW-0519">Myristate</keyword>
<dbReference type="GeneID" id="25563793"/>
<dbReference type="PANTHER" id="PTHR23055:SF178">
    <property type="entry name" value="NEUROCALCIN HOMOLOG"/>
    <property type="match status" value="1"/>
</dbReference>
<protein>
    <submittedName>
        <fullName evidence="9">Potassium channel interacting protein</fullName>
    </submittedName>
</protein>
<dbReference type="SMART" id="SM00054">
    <property type="entry name" value="EFh"/>
    <property type="match status" value="3"/>
</dbReference>
<gene>
    <name evidence="9" type="ORF">AMSG_04241</name>
</gene>
<keyword evidence="6" id="KW-0449">Lipoprotein</keyword>
<dbReference type="GO" id="GO:0005509">
    <property type="term" value="F:calcium ion binding"/>
    <property type="evidence" value="ECO:0007669"/>
    <property type="project" value="InterPro"/>
</dbReference>
<feature type="domain" description="EF-hand" evidence="8">
    <location>
        <begin position="187"/>
        <end position="222"/>
    </location>
</feature>
<dbReference type="PANTHER" id="PTHR23055">
    <property type="entry name" value="CALCIUM BINDING PROTEINS"/>
    <property type="match status" value="1"/>
</dbReference>
<evidence type="ECO:0000256" key="1">
    <source>
        <dbReference type="ARBA" id="ARBA00006049"/>
    </source>
</evidence>
<evidence type="ECO:0000256" key="6">
    <source>
        <dbReference type="ARBA" id="ARBA00023288"/>
    </source>
</evidence>
<dbReference type="InterPro" id="IPR011992">
    <property type="entry name" value="EF-hand-dom_pair"/>
</dbReference>
<comment type="similarity">
    <text evidence="1">Belongs to the recoverin family.</text>
</comment>